<keyword evidence="2" id="KW-0378">Hydrolase</keyword>
<dbReference type="RefSeq" id="WP_167207130.1">
    <property type="nucleotide sequence ID" value="NZ_JAASRO010000001.1"/>
</dbReference>
<dbReference type="SUPFAM" id="SSF53474">
    <property type="entry name" value="alpha/beta-Hydrolases"/>
    <property type="match status" value="1"/>
</dbReference>
<comment type="caution">
    <text evidence="2">The sequence shown here is derived from an EMBL/GenBank/DDBJ whole genome shotgun (WGS) entry which is preliminary data.</text>
</comment>
<feature type="chain" id="PRO_5030535844" evidence="1">
    <location>
        <begin position="28"/>
        <end position="427"/>
    </location>
</feature>
<keyword evidence="1" id="KW-0732">Signal</keyword>
<dbReference type="PANTHER" id="PTHR34853">
    <property type="match status" value="1"/>
</dbReference>
<accession>A0A7X5V9L2</accession>
<dbReference type="PANTHER" id="PTHR34853:SF1">
    <property type="entry name" value="LIPASE 5"/>
    <property type="match status" value="1"/>
</dbReference>
<reference evidence="2 3" key="1">
    <citation type="submission" date="2020-03" db="EMBL/GenBank/DDBJ databases">
        <title>Sequencing the genomes of 1000 actinobacteria strains.</title>
        <authorList>
            <person name="Klenk H.-P."/>
        </authorList>
    </citation>
    <scope>NUCLEOTIDE SEQUENCE [LARGE SCALE GENOMIC DNA]</scope>
    <source>
        <strain evidence="2 3">DSM 45490</strain>
    </source>
</reference>
<dbReference type="Gene3D" id="1.10.260.160">
    <property type="match status" value="1"/>
</dbReference>
<protein>
    <submittedName>
        <fullName evidence="2">Dienelactone hydrolase</fullName>
    </submittedName>
</protein>
<evidence type="ECO:0000313" key="3">
    <source>
        <dbReference type="Proteomes" id="UP000555407"/>
    </source>
</evidence>
<dbReference type="InterPro" id="IPR029058">
    <property type="entry name" value="AB_hydrolase_fold"/>
</dbReference>
<name>A0A7X5V9L2_9ACTN</name>
<evidence type="ECO:0000313" key="2">
    <source>
        <dbReference type="EMBL" id="NIK57205.1"/>
    </source>
</evidence>
<dbReference type="GO" id="GO:0004806">
    <property type="term" value="F:triacylglycerol lipase activity"/>
    <property type="evidence" value="ECO:0007669"/>
    <property type="project" value="InterPro"/>
</dbReference>
<dbReference type="Gene3D" id="3.40.50.1820">
    <property type="entry name" value="alpha/beta hydrolase"/>
    <property type="match status" value="1"/>
</dbReference>
<feature type="signal peptide" evidence="1">
    <location>
        <begin position="1"/>
        <end position="27"/>
    </location>
</feature>
<dbReference type="AlphaFoldDB" id="A0A7X5V9L2"/>
<keyword evidence="3" id="KW-1185">Reference proteome</keyword>
<dbReference type="PIRSF" id="PIRSF029171">
    <property type="entry name" value="Esterase_LipA"/>
    <property type="match status" value="1"/>
</dbReference>
<gene>
    <name evidence="2" type="ORF">BJY22_002922</name>
</gene>
<proteinExistence type="predicted"/>
<organism evidence="2 3">
    <name type="scientific">Kribbella shirazensis</name>
    <dbReference type="NCBI Taxonomy" id="1105143"/>
    <lineage>
        <taxon>Bacteria</taxon>
        <taxon>Bacillati</taxon>
        <taxon>Actinomycetota</taxon>
        <taxon>Actinomycetes</taxon>
        <taxon>Propionibacteriales</taxon>
        <taxon>Kribbellaceae</taxon>
        <taxon>Kribbella</taxon>
    </lineage>
</organism>
<sequence>MTSRLTKTVAATLATAALLAYPASAFAAVTHPASSLAAVRQPADAFAAVSDPAHSTVLGIRGAVVSATPIAHLTAAQLDAAAAAFPGAPRASYGVTAYRLIYRTIDHDGRPTTASGIVVLPDGRRGALTVVEYLHGTNATKAYAASVDDASTDRLVTALFAGQGLVGVAPDYLGLGLGPGRHPYVDTKTETTASADLLLAARTFAARYGVALKRDVLVTGFSQGGRASLAFGRALSRGEVGPFRLGEIRAVAGPYDLLGAELPAAWDGRVLPATATFYLAYFVTSWNRTVGLYDDPREAFRAPYATTVEGLFDGTHTDEEIVAGLPDSPEKLFTPEFAERLQHPSGRFLRALRAADRVCEDWTPRVPVRLYSGTGDTDVVAANADSCASSLVARGADVTVHSMGAVDHAGTAFAAYPQIIRAYARWA</sequence>
<dbReference type="InterPro" id="IPR005152">
    <property type="entry name" value="Lipase_secreted"/>
</dbReference>
<dbReference type="EMBL" id="JAASRO010000001">
    <property type="protein sequence ID" value="NIK57205.1"/>
    <property type="molecule type" value="Genomic_DNA"/>
</dbReference>
<evidence type="ECO:0000256" key="1">
    <source>
        <dbReference type="SAM" id="SignalP"/>
    </source>
</evidence>
<dbReference type="GO" id="GO:0016042">
    <property type="term" value="P:lipid catabolic process"/>
    <property type="evidence" value="ECO:0007669"/>
    <property type="project" value="InterPro"/>
</dbReference>
<dbReference type="Proteomes" id="UP000555407">
    <property type="component" value="Unassembled WGS sequence"/>
</dbReference>